<feature type="transmembrane region" description="Helical" evidence="5">
    <location>
        <begin position="215"/>
        <end position="236"/>
    </location>
</feature>
<evidence type="ECO:0000256" key="2">
    <source>
        <dbReference type="ARBA" id="ARBA00022692"/>
    </source>
</evidence>
<keyword evidence="2 5" id="KW-0812">Transmembrane</keyword>
<organism evidence="6 7">
    <name type="scientific">Mucilaginibacter ginsenosidivorans</name>
    <dbReference type="NCBI Taxonomy" id="398053"/>
    <lineage>
        <taxon>Bacteria</taxon>
        <taxon>Pseudomonadati</taxon>
        <taxon>Bacteroidota</taxon>
        <taxon>Sphingobacteriia</taxon>
        <taxon>Sphingobacteriales</taxon>
        <taxon>Sphingobacteriaceae</taxon>
        <taxon>Mucilaginibacter</taxon>
    </lineage>
</organism>
<feature type="transmembrane region" description="Helical" evidence="5">
    <location>
        <begin position="9"/>
        <end position="28"/>
    </location>
</feature>
<feature type="transmembrane region" description="Helical" evidence="5">
    <location>
        <begin position="416"/>
        <end position="435"/>
    </location>
</feature>
<feature type="transmembrane region" description="Helical" evidence="5">
    <location>
        <begin position="172"/>
        <end position="195"/>
    </location>
</feature>
<gene>
    <name evidence="6" type="ORF">FRZ54_18095</name>
</gene>
<evidence type="ECO:0000256" key="1">
    <source>
        <dbReference type="ARBA" id="ARBA00004141"/>
    </source>
</evidence>
<evidence type="ECO:0000256" key="3">
    <source>
        <dbReference type="ARBA" id="ARBA00022989"/>
    </source>
</evidence>
<feature type="transmembrane region" description="Helical" evidence="5">
    <location>
        <begin position="257"/>
        <end position="278"/>
    </location>
</feature>
<evidence type="ECO:0000256" key="5">
    <source>
        <dbReference type="SAM" id="Phobius"/>
    </source>
</evidence>
<evidence type="ECO:0000313" key="7">
    <source>
        <dbReference type="Proteomes" id="UP000321479"/>
    </source>
</evidence>
<keyword evidence="7" id="KW-1185">Reference proteome</keyword>
<dbReference type="PIRSF" id="PIRSF006060">
    <property type="entry name" value="AA_transporter"/>
    <property type="match status" value="1"/>
</dbReference>
<feature type="transmembrane region" description="Helical" evidence="5">
    <location>
        <begin position="298"/>
        <end position="318"/>
    </location>
</feature>
<feature type="transmembrane region" description="Helical" evidence="5">
    <location>
        <begin position="147"/>
        <end position="165"/>
    </location>
</feature>
<feature type="transmembrane region" description="Helical" evidence="5">
    <location>
        <begin position="447"/>
        <end position="467"/>
    </location>
</feature>
<dbReference type="PANTHER" id="PTHR11785:SF512">
    <property type="entry name" value="SOBREMESA, ISOFORM B"/>
    <property type="match status" value="1"/>
</dbReference>
<protein>
    <submittedName>
        <fullName evidence="6">Amino acid permease</fullName>
    </submittedName>
</protein>
<dbReference type="RefSeq" id="WP_147033191.1">
    <property type="nucleotide sequence ID" value="NZ_CP042436.1"/>
</dbReference>
<dbReference type="GO" id="GO:0015179">
    <property type="term" value="F:L-amino acid transmembrane transporter activity"/>
    <property type="evidence" value="ECO:0007669"/>
    <property type="project" value="TreeGrafter"/>
</dbReference>
<keyword evidence="4 5" id="KW-0472">Membrane</keyword>
<accession>A0A5B8UYX7</accession>
<sequence length="473" mass="51937">MAHLERKLGLWAAISIVIGSVIGSSIFMKPATMAAQLSSPLMLLAVWVVAGIVSLFGGMINAEVGCAMPETGGQYTYFKYMYGNFFAYLFGWSSFVVIDTASISAIAFVFAQYSEYFIQLPRFSAGIEHAVPVVIPYIGKFYLLENIGVKGVAIALIVIFSWINVRSVKAGGAVQVFFSILKVAALMFLIASIFFSGNGHLGNLTTASPGFDHSYWHQFTAFIAATTGALAAYDGWNNLGFIGGEIKEPKKNIPRGLIIGLLLCMLLYVLTTEAYLYMMPVDEMKNSKLVASDALFKIMGVGGGGLIAALVLISTAGCTNSNILPCSRVIYAMSHEKNFFAFAGKVNPKYSTPSNALWFQAAWGTILVLIGSFDMLMDMFVFITWIFYGFAAYGIFILRRKMPDRQPGYRLKGYPYLPIIFILFSTLYVVITLYNDISNYIAGTSQIIVSVFGLILAAIGVPLYWYFNKRNLS</sequence>
<evidence type="ECO:0000313" key="6">
    <source>
        <dbReference type="EMBL" id="QEC64407.1"/>
    </source>
</evidence>
<dbReference type="Pfam" id="PF13520">
    <property type="entry name" value="AA_permease_2"/>
    <property type="match status" value="1"/>
</dbReference>
<dbReference type="Proteomes" id="UP000321479">
    <property type="component" value="Chromosome"/>
</dbReference>
<dbReference type="InterPro" id="IPR002293">
    <property type="entry name" value="AA/rel_permease1"/>
</dbReference>
<reference evidence="6 7" key="1">
    <citation type="journal article" date="2017" name="Curr. Microbiol.">
        <title>Mucilaginibacter ginsenosidivorans sp. nov., Isolated from Soil of Ginseng Field.</title>
        <authorList>
            <person name="Kim M.M."/>
            <person name="Siddiqi M.Z."/>
            <person name="Im W.T."/>
        </authorList>
    </citation>
    <scope>NUCLEOTIDE SEQUENCE [LARGE SCALE GENOMIC DNA]</scope>
    <source>
        <strain evidence="6 7">Gsoil 3017</strain>
    </source>
</reference>
<comment type="subcellular location">
    <subcellularLocation>
        <location evidence="1">Membrane</location>
        <topology evidence="1">Multi-pass membrane protein</topology>
    </subcellularLocation>
</comment>
<keyword evidence="3 5" id="KW-1133">Transmembrane helix</keyword>
<dbReference type="OrthoDB" id="9806937at2"/>
<dbReference type="GO" id="GO:0016020">
    <property type="term" value="C:membrane"/>
    <property type="evidence" value="ECO:0007669"/>
    <property type="project" value="UniProtKB-SubCell"/>
</dbReference>
<dbReference type="InterPro" id="IPR050598">
    <property type="entry name" value="AminoAcid_Transporter"/>
</dbReference>
<evidence type="ECO:0000256" key="4">
    <source>
        <dbReference type="ARBA" id="ARBA00023136"/>
    </source>
</evidence>
<name>A0A5B8UYX7_9SPHI</name>
<dbReference type="AlphaFoldDB" id="A0A5B8UYX7"/>
<proteinExistence type="predicted"/>
<dbReference type="Gene3D" id="1.20.1740.10">
    <property type="entry name" value="Amino acid/polyamine transporter I"/>
    <property type="match status" value="1"/>
</dbReference>
<dbReference type="KEGG" id="mgin:FRZ54_18095"/>
<feature type="transmembrane region" description="Helical" evidence="5">
    <location>
        <begin position="40"/>
        <end position="64"/>
    </location>
</feature>
<dbReference type="PANTHER" id="PTHR11785">
    <property type="entry name" value="AMINO ACID TRANSPORTER"/>
    <property type="match status" value="1"/>
</dbReference>
<dbReference type="EMBL" id="CP042436">
    <property type="protein sequence ID" value="QEC64407.1"/>
    <property type="molecule type" value="Genomic_DNA"/>
</dbReference>
<feature type="transmembrane region" description="Helical" evidence="5">
    <location>
        <begin position="85"/>
        <end position="111"/>
    </location>
</feature>
<feature type="transmembrane region" description="Helical" evidence="5">
    <location>
        <begin position="379"/>
        <end position="396"/>
    </location>
</feature>
<feature type="transmembrane region" description="Helical" evidence="5">
    <location>
        <begin position="355"/>
        <end position="373"/>
    </location>
</feature>